<dbReference type="InParanoid" id="E8QWT4"/>
<dbReference type="HOGENOM" id="CLU_972476_0_0_0"/>
<sequence length="286" mass="34310">MDPEGKDWNKTYDAAIKHNLQLVPLIWGHDQSIWHWNQTNRERELNDRRYPQSIGAKFRRFLKDNHHYQKQTFAIYSFHEPLAKPGYVEPKKLKKFYLQIQEEFSTRPMNVYGEDMTFVWPQADECLTDVLDYEIHTFYPFASTRSGRYRPFSPKGYYLKPTSDLKMVFDNQRETIEIQLKRFQEAKPAINGRRPQLIVILQTFVDSGEKDLWNRMPDTHEMKKVADLILSEFQDRIAGIAWYPFRQAANNYTHWLHKDRYDDQGRDRWSVVAEVGQQLRKKSKLK</sequence>
<dbReference type="Proteomes" id="UP000008631">
    <property type="component" value="Chromosome"/>
</dbReference>
<keyword evidence="2" id="KW-1185">Reference proteome</keyword>
<dbReference type="AlphaFoldDB" id="E8QWT4"/>
<organism evidence="1 2">
    <name type="scientific">Isosphaera pallida (strain ATCC 43644 / DSM 9630 / IS1B)</name>
    <dbReference type="NCBI Taxonomy" id="575540"/>
    <lineage>
        <taxon>Bacteria</taxon>
        <taxon>Pseudomonadati</taxon>
        <taxon>Planctomycetota</taxon>
        <taxon>Planctomycetia</taxon>
        <taxon>Isosphaerales</taxon>
        <taxon>Isosphaeraceae</taxon>
        <taxon>Isosphaera</taxon>
    </lineage>
</organism>
<reference evidence="1 2" key="2">
    <citation type="journal article" date="2011" name="Stand. Genomic Sci.">
        <title>Complete genome sequence of Isosphaera pallida type strain (IS1B).</title>
        <authorList>
            <consortium name="US DOE Joint Genome Institute (JGI-PGF)"/>
            <person name="Goker M."/>
            <person name="Cleland D."/>
            <person name="Saunders E."/>
            <person name="Lapidus A."/>
            <person name="Nolan M."/>
            <person name="Lucas S."/>
            <person name="Hammon N."/>
            <person name="Deshpande S."/>
            <person name="Cheng J.F."/>
            <person name="Tapia R."/>
            <person name="Han C."/>
            <person name="Goodwin L."/>
            <person name="Pitluck S."/>
            <person name="Liolios K."/>
            <person name="Pagani I."/>
            <person name="Ivanova N."/>
            <person name="Mavromatis K."/>
            <person name="Pati A."/>
            <person name="Chen A."/>
            <person name="Palaniappan K."/>
            <person name="Land M."/>
            <person name="Hauser L."/>
            <person name="Chang Y.J."/>
            <person name="Jeffries C.D."/>
            <person name="Detter J.C."/>
            <person name="Beck B."/>
            <person name="Woyke T."/>
            <person name="Bristow J."/>
            <person name="Eisen J.A."/>
            <person name="Markowitz V."/>
            <person name="Hugenholtz P."/>
            <person name="Kyrpides N.C."/>
            <person name="Klenk H.P."/>
        </authorList>
    </citation>
    <scope>NUCLEOTIDE SEQUENCE [LARGE SCALE GENOMIC DNA]</scope>
    <source>
        <strain evidence="2">ATCC 43644 / DSM 9630 / IS1B</strain>
    </source>
</reference>
<name>E8QWT4_ISOPI</name>
<reference key="1">
    <citation type="submission" date="2010-11" db="EMBL/GenBank/DDBJ databases">
        <title>The complete sequence of chromosome of Isophaera pallida ATCC 43644.</title>
        <authorList>
            <consortium name="US DOE Joint Genome Institute (JGI-PGF)"/>
            <person name="Lucas S."/>
            <person name="Copeland A."/>
            <person name="Lapidus A."/>
            <person name="Bruce D."/>
            <person name="Goodwin L."/>
            <person name="Pitluck S."/>
            <person name="Kyrpides N."/>
            <person name="Mavromatis K."/>
            <person name="Pagani I."/>
            <person name="Ivanova N."/>
            <person name="Saunders E."/>
            <person name="Brettin T."/>
            <person name="Detter J.C."/>
            <person name="Han C."/>
            <person name="Tapia R."/>
            <person name="Land M."/>
            <person name="Hauser L."/>
            <person name="Markowitz V."/>
            <person name="Cheng J.-F."/>
            <person name="Hugenholtz P."/>
            <person name="Woyke T."/>
            <person name="Wu D."/>
            <person name="Eisen J.A."/>
        </authorList>
    </citation>
    <scope>NUCLEOTIDE SEQUENCE</scope>
    <source>
        <strain>ATCC 43644</strain>
    </source>
</reference>
<accession>E8QWT4</accession>
<dbReference type="EMBL" id="CP002353">
    <property type="protein sequence ID" value="ADV62984.1"/>
    <property type="molecule type" value="Genomic_DNA"/>
</dbReference>
<evidence type="ECO:0000313" key="1">
    <source>
        <dbReference type="EMBL" id="ADV62984.1"/>
    </source>
</evidence>
<gene>
    <name evidence="1" type="ordered locus">Isop_2409</name>
</gene>
<proteinExistence type="predicted"/>
<protein>
    <submittedName>
        <fullName evidence="1">Uncharacterized protein</fullName>
    </submittedName>
</protein>
<evidence type="ECO:0000313" key="2">
    <source>
        <dbReference type="Proteomes" id="UP000008631"/>
    </source>
</evidence>
<dbReference type="KEGG" id="ipa:Isop_2409"/>